<evidence type="ECO:0000313" key="2">
    <source>
        <dbReference type="EMBL" id="RDU22646.1"/>
    </source>
</evidence>
<sequence length="94" mass="11181">MEEKEWLILNYILPKKPSRVRVSIWRKLKKHNSVNIGHAMWVLPLTEENIELFKEISNEIFQNNGEAYIMKSSFIDEKSTNSIIETFNKVRDND</sequence>
<dbReference type="AlphaFoldDB" id="A0A371ASU1"/>
<comment type="caution">
    <text evidence="2">The sequence shown here is derived from an EMBL/GenBank/DDBJ whole genome shotgun (WGS) entry which is preliminary data.</text>
</comment>
<dbReference type="Pfam" id="PF20229">
    <property type="entry name" value="ChrB_N"/>
    <property type="match status" value="1"/>
</dbReference>
<gene>
    <name evidence="2" type="ORF">DWV06_15360</name>
</gene>
<keyword evidence="3" id="KW-1185">Reference proteome</keyword>
<organism evidence="2 3">
    <name type="scientific">Anaerosacchariphilus polymeriproducens</name>
    <dbReference type="NCBI Taxonomy" id="1812858"/>
    <lineage>
        <taxon>Bacteria</taxon>
        <taxon>Bacillati</taxon>
        <taxon>Bacillota</taxon>
        <taxon>Clostridia</taxon>
        <taxon>Lachnospirales</taxon>
        <taxon>Lachnospiraceae</taxon>
        <taxon>Anaerosacchariphilus</taxon>
    </lineage>
</organism>
<protein>
    <recommendedName>
        <fullName evidence="1">ChrB N-terminal domain-containing protein</fullName>
    </recommendedName>
</protein>
<dbReference type="InterPro" id="IPR046858">
    <property type="entry name" value="ChrB_N"/>
</dbReference>
<reference evidence="2 3" key="1">
    <citation type="submission" date="2018-07" db="EMBL/GenBank/DDBJ databases">
        <title>Anaerosacharophilus polymeroproducens gen. nov. sp. nov., an anaerobic bacterium isolated from salt field.</title>
        <authorList>
            <person name="Kim W."/>
            <person name="Yang S.-H."/>
            <person name="Oh J."/>
            <person name="Lee J.-H."/>
            <person name="Kwon K.K."/>
        </authorList>
    </citation>
    <scope>NUCLEOTIDE SEQUENCE [LARGE SCALE GENOMIC DNA]</scope>
    <source>
        <strain evidence="2 3">MCWD5</strain>
    </source>
</reference>
<accession>A0A371ASU1</accession>
<dbReference type="Proteomes" id="UP000255036">
    <property type="component" value="Unassembled WGS sequence"/>
</dbReference>
<dbReference type="EMBL" id="QRCT01000049">
    <property type="protein sequence ID" value="RDU22646.1"/>
    <property type="molecule type" value="Genomic_DNA"/>
</dbReference>
<evidence type="ECO:0000259" key="1">
    <source>
        <dbReference type="Pfam" id="PF20229"/>
    </source>
</evidence>
<proteinExistence type="predicted"/>
<name>A0A371ASU1_9FIRM</name>
<dbReference type="OrthoDB" id="9784302at2"/>
<evidence type="ECO:0000313" key="3">
    <source>
        <dbReference type="Proteomes" id="UP000255036"/>
    </source>
</evidence>
<feature type="domain" description="ChrB N-terminal" evidence="1">
    <location>
        <begin position="21"/>
        <end position="94"/>
    </location>
</feature>
<dbReference type="RefSeq" id="WP_115483056.1">
    <property type="nucleotide sequence ID" value="NZ_QRCT01000049.1"/>
</dbReference>